<evidence type="ECO:0000313" key="2">
    <source>
        <dbReference type="Proteomes" id="UP000008021"/>
    </source>
</evidence>
<dbReference type="HOGENOM" id="CLU_109998_0_0_1"/>
<dbReference type="Gramene" id="OMERI06G00340.1">
    <property type="protein sequence ID" value="OMERI06G00340.1"/>
    <property type="gene ID" value="OMERI06G00340"/>
</dbReference>
<accession>A0A0E0DVK0</accession>
<sequence length="219" mass="23479">MNELEADSSNSHFSLLFAVVMPYKVFDIFDLSFATFVYGVESWFGSCTTGYGNKIMIKLILVLLLSAVEFGWVQNASGRAEGTIVAIGGGGEIGIGRQLLEHGACVDEEAVKDIGGEAELRENQATLLLPVAVPRASASHEVDVEVDFASEPGAAGVDGRRQGDELAVLHGIELQLILCSAAEEGVVKGEDVHDVLHAPLFLRHWHRPSCTPTTNCSQN</sequence>
<dbReference type="AlphaFoldDB" id="A0A0E0DVK0"/>
<reference evidence="1" key="2">
    <citation type="submission" date="2018-05" db="EMBL/GenBank/DDBJ databases">
        <title>OmerRS3 (Oryza meridionalis Reference Sequence Version 3).</title>
        <authorList>
            <person name="Zhang J."/>
            <person name="Kudrna D."/>
            <person name="Lee S."/>
            <person name="Talag J."/>
            <person name="Welchert J."/>
            <person name="Wing R.A."/>
        </authorList>
    </citation>
    <scope>NUCLEOTIDE SEQUENCE [LARGE SCALE GENOMIC DNA]</scope>
    <source>
        <strain evidence="1">cv. OR44</strain>
    </source>
</reference>
<dbReference type="Proteomes" id="UP000008021">
    <property type="component" value="Chromosome 6"/>
</dbReference>
<evidence type="ECO:0000313" key="1">
    <source>
        <dbReference type="EnsemblPlants" id="OMERI06G00340.1"/>
    </source>
</evidence>
<dbReference type="EnsemblPlants" id="OMERI06G00340.1">
    <property type="protein sequence ID" value="OMERI06G00340.1"/>
    <property type="gene ID" value="OMERI06G00340"/>
</dbReference>
<protein>
    <submittedName>
        <fullName evidence="1">Uncharacterized protein</fullName>
    </submittedName>
</protein>
<name>A0A0E0DVK0_9ORYZ</name>
<organism evidence="1">
    <name type="scientific">Oryza meridionalis</name>
    <dbReference type="NCBI Taxonomy" id="40149"/>
    <lineage>
        <taxon>Eukaryota</taxon>
        <taxon>Viridiplantae</taxon>
        <taxon>Streptophyta</taxon>
        <taxon>Embryophyta</taxon>
        <taxon>Tracheophyta</taxon>
        <taxon>Spermatophyta</taxon>
        <taxon>Magnoliopsida</taxon>
        <taxon>Liliopsida</taxon>
        <taxon>Poales</taxon>
        <taxon>Poaceae</taxon>
        <taxon>BOP clade</taxon>
        <taxon>Oryzoideae</taxon>
        <taxon>Oryzeae</taxon>
        <taxon>Oryzinae</taxon>
        <taxon>Oryza</taxon>
    </lineage>
</organism>
<proteinExistence type="predicted"/>
<keyword evidence="2" id="KW-1185">Reference proteome</keyword>
<reference evidence="1" key="1">
    <citation type="submission" date="2015-04" db="UniProtKB">
        <authorList>
            <consortium name="EnsemblPlants"/>
        </authorList>
    </citation>
    <scope>IDENTIFICATION</scope>
</reference>